<comment type="caution">
    <text evidence="2">The sequence shown here is derived from an EMBL/GenBank/DDBJ whole genome shotgun (WGS) entry which is preliminary data.</text>
</comment>
<evidence type="ECO:0000313" key="2">
    <source>
        <dbReference type="EMBL" id="GCE16732.1"/>
    </source>
</evidence>
<organism evidence="2 3">
    <name type="scientific">Dictyobacter kobayashii</name>
    <dbReference type="NCBI Taxonomy" id="2014872"/>
    <lineage>
        <taxon>Bacteria</taxon>
        <taxon>Bacillati</taxon>
        <taxon>Chloroflexota</taxon>
        <taxon>Ktedonobacteria</taxon>
        <taxon>Ktedonobacterales</taxon>
        <taxon>Dictyobacteraceae</taxon>
        <taxon>Dictyobacter</taxon>
    </lineage>
</organism>
<dbReference type="Proteomes" id="UP000287188">
    <property type="component" value="Unassembled WGS sequence"/>
</dbReference>
<keyword evidence="3" id="KW-1185">Reference proteome</keyword>
<dbReference type="AlphaFoldDB" id="A0A402AC98"/>
<dbReference type="InterPro" id="IPR036291">
    <property type="entry name" value="NAD(P)-bd_dom_sf"/>
</dbReference>
<dbReference type="InterPro" id="IPR016040">
    <property type="entry name" value="NAD(P)-bd_dom"/>
</dbReference>
<accession>A0A402AC98</accession>
<evidence type="ECO:0000259" key="1">
    <source>
        <dbReference type="Pfam" id="PF16363"/>
    </source>
</evidence>
<feature type="domain" description="NAD(P)-binding" evidence="1">
    <location>
        <begin position="2"/>
        <end position="85"/>
    </location>
</feature>
<dbReference type="Gene3D" id="3.90.25.10">
    <property type="entry name" value="UDP-galactose 4-epimerase, domain 1"/>
    <property type="match status" value="1"/>
</dbReference>
<dbReference type="SUPFAM" id="SSF51735">
    <property type="entry name" value="NAD(P)-binding Rossmann-fold domains"/>
    <property type="match status" value="1"/>
</dbReference>
<protein>
    <recommendedName>
        <fullName evidence="1">NAD(P)-binding domain-containing protein</fullName>
    </recommendedName>
</protein>
<dbReference type="Gene3D" id="3.40.50.720">
    <property type="entry name" value="NAD(P)-binding Rossmann-like Domain"/>
    <property type="match status" value="1"/>
</dbReference>
<gene>
    <name evidence="2" type="ORF">KDK_05320</name>
</gene>
<proteinExistence type="predicted"/>
<sequence>MDHCRGIDVALHQGKVGEIYNIGGDNEYQNIKIAQLILDLLGKSSSLIRFVTDRPGHDRRYALNTTKIRQLGWQPQFSFEASLAETVRWYMQYESWWKPLKDV</sequence>
<dbReference type="Pfam" id="PF16363">
    <property type="entry name" value="GDP_Man_Dehyd"/>
    <property type="match status" value="1"/>
</dbReference>
<dbReference type="PANTHER" id="PTHR43000">
    <property type="entry name" value="DTDP-D-GLUCOSE 4,6-DEHYDRATASE-RELATED"/>
    <property type="match status" value="1"/>
</dbReference>
<reference evidence="3" key="1">
    <citation type="submission" date="2018-12" db="EMBL/GenBank/DDBJ databases">
        <title>Tengunoibacter tsumagoiensis gen. nov., sp. nov., Dictyobacter kobayashii sp. nov., D. alpinus sp. nov., and D. joshuensis sp. nov. and description of Dictyobacteraceae fam. nov. within the order Ktedonobacterales isolated from Tengu-no-mugimeshi.</title>
        <authorList>
            <person name="Wang C.M."/>
            <person name="Zheng Y."/>
            <person name="Sakai Y."/>
            <person name="Toyoda A."/>
            <person name="Minakuchi Y."/>
            <person name="Abe K."/>
            <person name="Yokota A."/>
            <person name="Yabe S."/>
        </authorList>
    </citation>
    <scope>NUCLEOTIDE SEQUENCE [LARGE SCALE GENOMIC DNA]</scope>
    <source>
        <strain evidence="3">Uno11</strain>
    </source>
</reference>
<name>A0A402AC98_9CHLR</name>
<dbReference type="EMBL" id="BIFS01000001">
    <property type="protein sequence ID" value="GCE16732.1"/>
    <property type="molecule type" value="Genomic_DNA"/>
</dbReference>
<evidence type="ECO:0000313" key="3">
    <source>
        <dbReference type="Proteomes" id="UP000287188"/>
    </source>
</evidence>